<sequence length="417" mass="48602">MNVVFRSSQSFHEFMTQFQDLKKEEKEEEKTTTSSENEDASEKWMDVYVDQFMKIYAFVSQTQSDLWKRNGSDVFNIVEGYEKIGWYPLLKGSDVGGLYQALEWNGPSNFITKFLYFYQLHDWLDVATLCIMPPHDNSLLETSKELWDAYESGWVHWCDLDHTLKMVESLLINLISLISEPTYRVHHVITLEQHGSKSDNPNENEHKTEHDNTNTNTNANTNANINANINEVEMTCKSSQHETELTLFERQSIDEKKWLEYELVHWLVLGKATYSELVNKLSMLDEEIDCKPVLERIAVFQAPQGLENAKYCLKDHYYIKFNPYFHKYTVEERQQALEMADQKLNQIVSNGKDEGLLSSLQWPTVEYSNSHTLGLLGTPWMGTIWTCLLHHVCVNDTKRFTQNTLVHCLRLIALVTE</sequence>
<dbReference type="Gene3D" id="1.10.10.2670">
    <property type="entry name" value="E3 ubiquitin-protein ligase"/>
    <property type="match status" value="1"/>
</dbReference>
<keyword evidence="5" id="KW-1185">Reference proteome</keyword>
<keyword evidence="1" id="KW-0833">Ubl conjugation pathway</keyword>
<dbReference type="OrthoDB" id="26387at2759"/>
<evidence type="ECO:0000256" key="2">
    <source>
        <dbReference type="SAM" id="MobiDB-lite"/>
    </source>
</evidence>
<protein>
    <recommendedName>
        <fullName evidence="1">E3 ubiquitin-protein ligase</fullName>
        <ecNumber evidence="1">2.3.2.27</ecNumber>
    </recommendedName>
</protein>
<name>X6L8I3_RETFI</name>
<dbReference type="Pfam" id="PF22960">
    <property type="entry name" value="WHD_UBR1"/>
    <property type="match status" value="1"/>
</dbReference>
<dbReference type="GO" id="GO:0000151">
    <property type="term" value="C:ubiquitin ligase complex"/>
    <property type="evidence" value="ECO:0007669"/>
    <property type="project" value="TreeGrafter"/>
</dbReference>
<comment type="pathway">
    <text evidence="1">Protein modification; protein ubiquitination.</text>
</comment>
<evidence type="ECO:0000259" key="3">
    <source>
        <dbReference type="Pfam" id="PF22960"/>
    </source>
</evidence>
<dbReference type="GO" id="GO:0005737">
    <property type="term" value="C:cytoplasm"/>
    <property type="evidence" value="ECO:0007669"/>
    <property type="project" value="TreeGrafter"/>
</dbReference>
<keyword evidence="1" id="KW-0808">Transferase</keyword>
<evidence type="ECO:0000313" key="5">
    <source>
        <dbReference type="Proteomes" id="UP000023152"/>
    </source>
</evidence>
<accession>X6L8I3</accession>
<proteinExistence type="inferred from homology"/>
<keyword evidence="4" id="KW-0436">Ligase</keyword>
<dbReference type="InterPro" id="IPR039164">
    <property type="entry name" value="UBR1-like"/>
</dbReference>
<dbReference type="InterPro" id="IPR042065">
    <property type="entry name" value="E3_ELL-like"/>
</dbReference>
<dbReference type="GO" id="GO:0016567">
    <property type="term" value="P:protein ubiquitination"/>
    <property type="evidence" value="ECO:0007669"/>
    <property type="project" value="UniProtKB-UniRule"/>
</dbReference>
<dbReference type="SUPFAM" id="SSF46785">
    <property type="entry name" value="Winged helix' DNA-binding domain"/>
    <property type="match status" value="1"/>
</dbReference>
<dbReference type="UniPathway" id="UPA00143"/>
<dbReference type="InterPro" id="IPR036390">
    <property type="entry name" value="WH_DNA-bd_sf"/>
</dbReference>
<feature type="domain" description="E3 ubiquitin-protein ligase UBR1-like winged-helix" evidence="3">
    <location>
        <begin position="260"/>
        <end position="348"/>
    </location>
</feature>
<keyword evidence="1" id="KW-0863">Zinc-finger</keyword>
<dbReference type="PANTHER" id="PTHR21497">
    <property type="entry name" value="UBIQUITIN LIGASE E3 ALPHA-RELATED"/>
    <property type="match status" value="1"/>
</dbReference>
<gene>
    <name evidence="4" type="ORF">RFI_39216</name>
</gene>
<evidence type="ECO:0000313" key="4">
    <source>
        <dbReference type="EMBL" id="ETN98292.1"/>
    </source>
</evidence>
<feature type="compositionally biased region" description="Basic and acidic residues" evidence="2">
    <location>
        <begin position="203"/>
        <end position="212"/>
    </location>
</feature>
<reference evidence="4 5" key="1">
    <citation type="journal article" date="2013" name="Curr. Biol.">
        <title>The Genome of the Foraminiferan Reticulomyxa filosa.</title>
        <authorList>
            <person name="Glockner G."/>
            <person name="Hulsmann N."/>
            <person name="Schleicher M."/>
            <person name="Noegel A.A."/>
            <person name="Eichinger L."/>
            <person name="Gallinger C."/>
            <person name="Pawlowski J."/>
            <person name="Sierra R."/>
            <person name="Euteneuer U."/>
            <person name="Pillet L."/>
            <person name="Moustafa A."/>
            <person name="Platzer M."/>
            <person name="Groth M."/>
            <person name="Szafranski K."/>
            <person name="Schliwa M."/>
        </authorList>
    </citation>
    <scope>NUCLEOTIDE SEQUENCE [LARGE SCALE GENOMIC DNA]</scope>
</reference>
<dbReference type="EC" id="2.3.2.27" evidence="1"/>
<feature type="non-terminal residue" evidence="4">
    <location>
        <position position="417"/>
    </location>
</feature>
<dbReference type="PANTHER" id="PTHR21497:SF24">
    <property type="entry name" value="E3 UBIQUITIN-PROTEIN LIGASE UBR1"/>
    <property type="match status" value="1"/>
</dbReference>
<comment type="function">
    <text evidence="1">Ubiquitin ligase protein which is a component of the N-end rule pathway. Recognizes and binds to proteins bearing specific N-terminal residues that are destabilizing according to the N-end rule, leading to their ubiquitination and subsequent degradation.</text>
</comment>
<evidence type="ECO:0000256" key="1">
    <source>
        <dbReference type="RuleBase" id="RU366018"/>
    </source>
</evidence>
<comment type="catalytic activity">
    <reaction evidence="1">
        <text>S-ubiquitinyl-[E2 ubiquitin-conjugating enzyme]-L-cysteine + [acceptor protein]-L-lysine = [E2 ubiquitin-conjugating enzyme]-L-cysteine + N(6)-ubiquitinyl-[acceptor protein]-L-lysine.</text>
        <dbReference type="EC" id="2.3.2.27"/>
    </reaction>
</comment>
<dbReference type="GO" id="GO:0008270">
    <property type="term" value="F:zinc ion binding"/>
    <property type="evidence" value="ECO:0007669"/>
    <property type="project" value="UniProtKB-UniRule"/>
</dbReference>
<dbReference type="InterPro" id="IPR055194">
    <property type="entry name" value="UBR1-like_WH"/>
</dbReference>
<organism evidence="4 5">
    <name type="scientific">Reticulomyxa filosa</name>
    <dbReference type="NCBI Taxonomy" id="46433"/>
    <lineage>
        <taxon>Eukaryota</taxon>
        <taxon>Sar</taxon>
        <taxon>Rhizaria</taxon>
        <taxon>Retaria</taxon>
        <taxon>Foraminifera</taxon>
        <taxon>Monothalamids</taxon>
        <taxon>Reticulomyxidae</taxon>
        <taxon>Reticulomyxa</taxon>
    </lineage>
</organism>
<dbReference type="GO" id="GO:0061630">
    <property type="term" value="F:ubiquitin protein ligase activity"/>
    <property type="evidence" value="ECO:0007669"/>
    <property type="project" value="UniProtKB-UniRule"/>
</dbReference>
<keyword evidence="1" id="KW-0862">Zinc</keyword>
<dbReference type="GO" id="GO:0016874">
    <property type="term" value="F:ligase activity"/>
    <property type="evidence" value="ECO:0007669"/>
    <property type="project" value="UniProtKB-KW"/>
</dbReference>
<feature type="region of interest" description="Disordered" evidence="2">
    <location>
        <begin position="194"/>
        <end position="220"/>
    </location>
</feature>
<dbReference type="EMBL" id="ASPP01047089">
    <property type="protein sequence ID" value="ETN98292.1"/>
    <property type="molecule type" value="Genomic_DNA"/>
</dbReference>
<dbReference type="AlphaFoldDB" id="X6L8I3"/>
<keyword evidence="1" id="KW-0479">Metal-binding</keyword>
<comment type="caution">
    <text evidence="4">The sequence shown here is derived from an EMBL/GenBank/DDBJ whole genome shotgun (WGS) entry which is preliminary data.</text>
</comment>
<comment type="similarity">
    <text evidence="1">Belongs to the E3 ubiquitin-protein ligase UBR1-like family.</text>
</comment>
<dbReference type="GO" id="GO:0071596">
    <property type="term" value="P:ubiquitin-dependent protein catabolic process via the N-end rule pathway"/>
    <property type="evidence" value="ECO:0007669"/>
    <property type="project" value="UniProtKB-UniRule"/>
</dbReference>
<dbReference type="Proteomes" id="UP000023152">
    <property type="component" value="Unassembled WGS sequence"/>
</dbReference>